<dbReference type="PROSITE" id="PS51515">
    <property type="entry name" value="BIN3_SAM"/>
    <property type="match status" value="1"/>
</dbReference>
<organism evidence="9 10">
    <name type="scientific">Sphagnurus paluster</name>
    <dbReference type="NCBI Taxonomy" id="117069"/>
    <lineage>
        <taxon>Eukaryota</taxon>
        <taxon>Fungi</taxon>
        <taxon>Dikarya</taxon>
        <taxon>Basidiomycota</taxon>
        <taxon>Agaricomycotina</taxon>
        <taxon>Agaricomycetes</taxon>
        <taxon>Agaricomycetidae</taxon>
        <taxon>Agaricales</taxon>
        <taxon>Tricholomatineae</taxon>
        <taxon>Lyophyllaceae</taxon>
        <taxon>Sphagnurus</taxon>
    </lineage>
</organism>
<dbReference type="GO" id="GO:0008173">
    <property type="term" value="F:RNA methyltransferase activity"/>
    <property type="evidence" value="ECO:0007669"/>
    <property type="project" value="UniProtKB-UniRule"/>
</dbReference>
<dbReference type="PANTHER" id="PTHR12315:SF0">
    <property type="entry name" value="7SK SNRNA METHYLPHOSPHATE CAPPING ENZYME"/>
    <property type="match status" value="1"/>
</dbReference>
<dbReference type="Proteomes" id="UP000717328">
    <property type="component" value="Unassembled WGS sequence"/>
</dbReference>
<dbReference type="OrthoDB" id="540004at2759"/>
<dbReference type="Gene3D" id="3.40.50.150">
    <property type="entry name" value="Vaccinia Virus protein VP39"/>
    <property type="match status" value="1"/>
</dbReference>
<dbReference type="InterPro" id="IPR010675">
    <property type="entry name" value="Bin3_C"/>
</dbReference>
<reference evidence="9" key="2">
    <citation type="submission" date="2021-10" db="EMBL/GenBank/DDBJ databases">
        <title>Phylogenomics reveals ancestral predisposition of the termite-cultivated fungus Termitomyces towards a domesticated lifestyle.</title>
        <authorList>
            <person name="Auxier B."/>
            <person name="Grum-Grzhimaylo A."/>
            <person name="Cardenas M.E."/>
            <person name="Lodge J.D."/>
            <person name="Laessoe T."/>
            <person name="Pedersen O."/>
            <person name="Smith M.E."/>
            <person name="Kuyper T.W."/>
            <person name="Franco-Molano E.A."/>
            <person name="Baroni T.J."/>
            <person name="Aanen D.K."/>
        </authorList>
    </citation>
    <scope>NUCLEOTIDE SEQUENCE</scope>
    <source>
        <strain evidence="9">D49</strain>
    </source>
</reference>
<evidence type="ECO:0000256" key="3">
    <source>
        <dbReference type="ARBA" id="ARBA00022679"/>
    </source>
</evidence>
<keyword evidence="2 6" id="KW-0489">Methyltransferase</keyword>
<dbReference type="InterPro" id="IPR039772">
    <property type="entry name" value="Bin3-like"/>
</dbReference>
<comment type="caution">
    <text evidence="9">The sequence shown here is derived from an EMBL/GenBank/DDBJ whole genome shotgun (WGS) entry which is preliminary data.</text>
</comment>
<evidence type="ECO:0000313" key="10">
    <source>
        <dbReference type="Proteomes" id="UP000717328"/>
    </source>
</evidence>
<dbReference type="GO" id="GO:0040031">
    <property type="term" value="P:snRNA modification"/>
    <property type="evidence" value="ECO:0007669"/>
    <property type="project" value="TreeGrafter"/>
</dbReference>
<protein>
    <recommendedName>
        <fullName evidence="6">RNA methyltransferase</fullName>
        <ecNumber evidence="6">2.1.1.-</ecNumber>
    </recommendedName>
</protein>
<evidence type="ECO:0000256" key="2">
    <source>
        <dbReference type="ARBA" id="ARBA00022603"/>
    </source>
</evidence>
<dbReference type="EMBL" id="JABCKI010000005">
    <property type="protein sequence ID" value="KAG5654545.1"/>
    <property type="molecule type" value="Genomic_DNA"/>
</dbReference>
<evidence type="ECO:0000259" key="8">
    <source>
        <dbReference type="PROSITE" id="PS51515"/>
    </source>
</evidence>
<dbReference type="SUPFAM" id="SSF53335">
    <property type="entry name" value="S-adenosyl-L-methionine-dependent methyltransferases"/>
    <property type="match status" value="1"/>
</dbReference>
<proteinExistence type="inferred from homology"/>
<evidence type="ECO:0000313" key="9">
    <source>
        <dbReference type="EMBL" id="KAG5654545.1"/>
    </source>
</evidence>
<reference evidence="9" key="1">
    <citation type="submission" date="2021-02" db="EMBL/GenBank/DDBJ databases">
        <authorList>
            <person name="Nieuwenhuis M."/>
            <person name="Van De Peppel L.J.J."/>
        </authorList>
    </citation>
    <scope>NUCLEOTIDE SEQUENCE</scope>
    <source>
        <strain evidence="9">D49</strain>
    </source>
</reference>
<name>A0A9P7GSE0_9AGAR</name>
<evidence type="ECO:0000256" key="5">
    <source>
        <dbReference type="PROSITE-ProRule" id="PRU00848"/>
    </source>
</evidence>
<evidence type="ECO:0000256" key="6">
    <source>
        <dbReference type="RuleBase" id="RU367087"/>
    </source>
</evidence>
<dbReference type="InterPro" id="IPR029063">
    <property type="entry name" value="SAM-dependent_MTases_sf"/>
</dbReference>
<evidence type="ECO:0000256" key="4">
    <source>
        <dbReference type="ARBA" id="ARBA00022691"/>
    </source>
</evidence>
<dbReference type="Pfam" id="PF06859">
    <property type="entry name" value="Bin3"/>
    <property type="match status" value="1"/>
</dbReference>
<keyword evidence="3 6" id="KW-0808">Transferase</keyword>
<feature type="region of interest" description="Disordered" evidence="7">
    <location>
        <begin position="31"/>
        <end position="80"/>
    </location>
</feature>
<keyword evidence="4 5" id="KW-0949">S-adenosyl-L-methionine</keyword>
<dbReference type="GO" id="GO:0017069">
    <property type="term" value="F:snRNA binding"/>
    <property type="evidence" value="ECO:0007669"/>
    <property type="project" value="TreeGrafter"/>
</dbReference>
<sequence>MAQSGAHKVVGVDIDESLIRAAWRRRRAVWSLQQPREDHPAPPQNTVPSPEESKSRKRKRTQDPSASSIPPTPPRLEPDYFPASCEHEFGSLPIPPSEIRGRTAFPHNVVFRSADWVANRIPEDAEGYTVVIGFSISKWIHLNGGDDALRAFFRRVHDVLEPGGNFVLEPQAWDTYAKAKRMDERLKENAKKLQIRPDDFERILSEVGFGPAQHFGTTGDGGE</sequence>
<accession>A0A9P7GSE0</accession>
<dbReference type="EC" id="2.1.1.-" evidence="6"/>
<dbReference type="InterPro" id="IPR024160">
    <property type="entry name" value="BIN3_SAM-bd_dom"/>
</dbReference>
<dbReference type="PANTHER" id="PTHR12315">
    <property type="entry name" value="BICOID-INTERACTING PROTEIN RELATED"/>
    <property type="match status" value="1"/>
</dbReference>
<dbReference type="GO" id="GO:0032259">
    <property type="term" value="P:methylation"/>
    <property type="evidence" value="ECO:0007669"/>
    <property type="project" value="UniProtKB-KW"/>
</dbReference>
<dbReference type="GO" id="GO:0008171">
    <property type="term" value="F:O-methyltransferase activity"/>
    <property type="evidence" value="ECO:0007669"/>
    <property type="project" value="UniProtKB-UniRule"/>
</dbReference>
<dbReference type="AlphaFoldDB" id="A0A9P7GSE0"/>
<evidence type="ECO:0000256" key="1">
    <source>
        <dbReference type="ARBA" id="ARBA00008361"/>
    </source>
</evidence>
<comment type="similarity">
    <text evidence="1 6">Belongs to the methyltransferase superfamily.</text>
</comment>
<evidence type="ECO:0000256" key="7">
    <source>
        <dbReference type="SAM" id="MobiDB-lite"/>
    </source>
</evidence>
<keyword evidence="10" id="KW-1185">Reference proteome</keyword>
<gene>
    <name evidence="9" type="ORF">H0H81_000070</name>
</gene>
<feature type="domain" description="Bin3-type SAM" evidence="8">
    <location>
        <begin position="1"/>
        <end position="223"/>
    </location>
</feature>